<evidence type="ECO:0000256" key="1">
    <source>
        <dbReference type="SAM" id="MobiDB-lite"/>
    </source>
</evidence>
<organism evidence="2 3">
    <name type="scientific">Thermothielavioides terrestris</name>
    <dbReference type="NCBI Taxonomy" id="2587410"/>
    <lineage>
        <taxon>Eukaryota</taxon>
        <taxon>Fungi</taxon>
        <taxon>Dikarya</taxon>
        <taxon>Ascomycota</taxon>
        <taxon>Pezizomycotina</taxon>
        <taxon>Sordariomycetes</taxon>
        <taxon>Sordariomycetidae</taxon>
        <taxon>Sordariales</taxon>
        <taxon>Chaetomiaceae</taxon>
        <taxon>Thermothielavioides</taxon>
    </lineage>
</organism>
<feature type="compositionally biased region" description="Basic and acidic residues" evidence="1">
    <location>
        <begin position="17"/>
        <end position="32"/>
    </location>
</feature>
<name>A0A446B785_9PEZI</name>
<evidence type="ECO:0000313" key="3">
    <source>
        <dbReference type="Proteomes" id="UP000289323"/>
    </source>
</evidence>
<sequence length="243" mass="26188">MARAAFSTTSLRSSPDAQEKPLDPAAADEAKDATPGPSGKPIYPERLIIYHAGTAKTTFIACLKVTTLFVFGFFDMIMTPAYLAAGQPLLQTAGVALCGLIPAAYVAWSTAPFVATVHMHLPPYARWSRAILERFARTAPPGSTRLDVTTMSLIGKPRVSSMVLADLRPASGRLGMVTHERDTAALDASRPWWRFRAVRRFGMLEGGEKQVKTGWVWTVLSEGIAKRNAAKVEAGTATGKGKL</sequence>
<gene>
    <name evidence="2" type="ORF">TT172_LOCUS751</name>
</gene>
<feature type="compositionally biased region" description="Polar residues" evidence="1">
    <location>
        <begin position="1"/>
        <end position="16"/>
    </location>
</feature>
<dbReference type="AlphaFoldDB" id="A0A446B785"/>
<reference evidence="2 3" key="1">
    <citation type="submission" date="2018-04" db="EMBL/GenBank/DDBJ databases">
        <authorList>
            <person name="Huttner S."/>
            <person name="Dainat J."/>
        </authorList>
    </citation>
    <scope>NUCLEOTIDE SEQUENCE [LARGE SCALE GENOMIC DNA]</scope>
</reference>
<dbReference type="EMBL" id="OUUZ01000001">
    <property type="protein sequence ID" value="SPQ18332.1"/>
    <property type="molecule type" value="Genomic_DNA"/>
</dbReference>
<feature type="region of interest" description="Disordered" evidence="1">
    <location>
        <begin position="1"/>
        <end position="39"/>
    </location>
</feature>
<proteinExistence type="predicted"/>
<protein>
    <submittedName>
        <fullName evidence="2">Efb13bd5-df30-494b-9b2d-aa88f0ec74a9</fullName>
    </submittedName>
</protein>
<evidence type="ECO:0000313" key="2">
    <source>
        <dbReference type="EMBL" id="SPQ18332.1"/>
    </source>
</evidence>
<accession>A0A446B785</accession>
<dbReference type="Proteomes" id="UP000289323">
    <property type="component" value="Unassembled WGS sequence"/>
</dbReference>